<evidence type="ECO:0000313" key="2">
    <source>
        <dbReference type="EMBL" id="AVX03881.1"/>
    </source>
</evidence>
<evidence type="ECO:0000256" key="1">
    <source>
        <dbReference type="SAM" id="Phobius"/>
    </source>
</evidence>
<organism evidence="2 3">
    <name type="scientific">Maritalea myrionectae</name>
    <dbReference type="NCBI Taxonomy" id="454601"/>
    <lineage>
        <taxon>Bacteria</taxon>
        <taxon>Pseudomonadati</taxon>
        <taxon>Pseudomonadota</taxon>
        <taxon>Alphaproteobacteria</taxon>
        <taxon>Hyphomicrobiales</taxon>
        <taxon>Devosiaceae</taxon>
        <taxon>Maritalea</taxon>
    </lineage>
</organism>
<protein>
    <recommendedName>
        <fullName evidence="4">DUF1360 domain-containing protein</fullName>
    </recommendedName>
</protein>
<feature type="transmembrane region" description="Helical" evidence="1">
    <location>
        <begin position="93"/>
        <end position="115"/>
    </location>
</feature>
<evidence type="ECO:0000313" key="3">
    <source>
        <dbReference type="Proteomes" id="UP000258927"/>
    </source>
</evidence>
<dbReference type="Proteomes" id="UP000258927">
    <property type="component" value="Chromosome"/>
</dbReference>
<keyword evidence="3" id="KW-1185">Reference proteome</keyword>
<feature type="transmembrane region" description="Helical" evidence="1">
    <location>
        <begin position="53"/>
        <end position="73"/>
    </location>
</feature>
<evidence type="ECO:0008006" key="4">
    <source>
        <dbReference type="Google" id="ProtNLM"/>
    </source>
</evidence>
<proteinExistence type="predicted"/>
<name>A0A2R4MCW1_9HYPH</name>
<keyword evidence="1" id="KW-1133">Transmembrane helix</keyword>
<dbReference type="KEGG" id="mmyr:MXMO3_01350"/>
<accession>A0A2R4MCW1</accession>
<keyword evidence="1" id="KW-0472">Membrane</keyword>
<gene>
    <name evidence="2" type="ORF">MXMO3_01350</name>
</gene>
<dbReference type="EMBL" id="CP021330">
    <property type="protein sequence ID" value="AVX03881.1"/>
    <property type="molecule type" value="Genomic_DNA"/>
</dbReference>
<reference evidence="2 3" key="1">
    <citation type="submission" date="2017-05" db="EMBL/GenBank/DDBJ databases">
        <title>Genome Analysis of Maritalea myrionectae HL2708#5.</title>
        <authorList>
            <consortium name="Cotde Inc.-PKNU"/>
            <person name="Jang D."/>
            <person name="Oh H.-M."/>
        </authorList>
    </citation>
    <scope>NUCLEOTIDE SEQUENCE [LARGE SCALE GENOMIC DNA]</scope>
    <source>
        <strain evidence="2 3">HL2708#5</strain>
    </source>
</reference>
<sequence>MVKGNDVNIELVLMGVALYILIWEKLPEWGDWFNRLIAELPSPLRSLYEQWHCPYCVGFWMALVLHGLTGIWTLPALGELPSYLGHLAVPLGWFLDALVTATLIYTVVIGLRALGLPAMKAHLMKDEFMKSAFGGDESAAQPNAQE</sequence>
<keyword evidence="1" id="KW-0812">Transmembrane</keyword>
<dbReference type="AlphaFoldDB" id="A0A2R4MCW1"/>
<dbReference type="STRING" id="1122213.GCA_000423365_01445"/>